<name>A0A6J5NP10_9CAUD</name>
<reference evidence="1" key="1">
    <citation type="submission" date="2020-04" db="EMBL/GenBank/DDBJ databases">
        <authorList>
            <person name="Chiriac C."/>
            <person name="Salcher M."/>
            <person name="Ghai R."/>
            <person name="Kavagutti S V."/>
        </authorList>
    </citation>
    <scope>NUCLEOTIDE SEQUENCE</scope>
</reference>
<dbReference type="EMBL" id="LR796680">
    <property type="protein sequence ID" value="CAB4158895.1"/>
    <property type="molecule type" value="Genomic_DNA"/>
</dbReference>
<proteinExistence type="predicted"/>
<organism evidence="1">
    <name type="scientific">uncultured Caudovirales phage</name>
    <dbReference type="NCBI Taxonomy" id="2100421"/>
    <lineage>
        <taxon>Viruses</taxon>
        <taxon>Duplodnaviria</taxon>
        <taxon>Heunggongvirae</taxon>
        <taxon>Uroviricota</taxon>
        <taxon>Caudoviricetes</taxon>
        <taxon>Peduoviridae</taxon>
        <taxon>Maltschvirus</taxon>
        <taxon>Maltschvirus maltsch</taxon>
    </lineage>
</organism>
<accession>A0A6J5NP10</accession>
<sequence>MSLILGILAQSAGAVAAGSYESIATVTVGSGGTSFAEFTSIPSTYKHLQIRCSIRGTANNYQLVRLNSDSANNYAYHYMYGTGSAIGAGNVTSTSSMGFTDTTNTASIFNGLIIDILDYTSTTKNKTLRGFGGFDTNGAGFLSMNSGLWFKTPEAVTTVRFTPDTGSYAEYSSFALYGIKD</sequence>
<gene>
    <name evidence="1" type="ORF">UFOVP701_34</name>
</gene>
<protein>
    <submittedName>
        <fullName evidence="1">Uncharacterized protein</fullName>
    </submittedName>
</protein>
<evidence type="ECO:0000313" key="1">
    <source>
        <dbReference type="EMBL" id="CAB4158895.1"/>
    </source>
</evidence>